<evidence type="ECO:0000313" key="4">
    <source>
        <dbReference type="Proteomes" id="UP001498398"/>
    </source>
</evidence>
<dbReference type="Proteomes" id="UP001498398">
    <property type="component" value="Unassembled WGS sequence"/>
</dbReference>
<protein>
    <recommendedName>
        <fullName evidence="2">DUF6534 domain-containing protein</fullName>
    </recommendedName>
</protein>
<feature type="domain" description="DUF6534" evidence="2">
    <location>
        <begin position="165"/>
        <end position="245"/>
    </location>
</feature>
<sequence>MKGPAEIAHGPMFIGFLFNILLHGIMITQIYLYYITFKNDRLWMKIFVGVLFLADSLNTIFDAIYLYDALVKHFSNVPYLGKATWVFATDPALTGIVAGMVQLFFAWRVKVLTNNPWIVGVILVSTLAGTVGGIITAFEVGIIPEFVNFREFKWSVILWLVAECFGDLIITTVLGMKTHKTGFQASDELVDRIIRLTMQTGLLTALVAFLDLLFFLIDPTGTHLIFNFPLCKLYANSLMSSLNSRGGWNYASSPRVKFFGTNSSSNITHNSSSTLANIEVGNSKAYDKGDSRVFVQVESHEMRDRVANVDQLPGTDRVDARSGSDGAHLKSAVPNRCSDIV</sequence>
<keyword evidence="1" id="KW-0812">Transmembrane</keyword>
<comment type="caution">
    <text evidence="3">The sequence shown here is derived from an EMBL/GenBank/DDBJ whole genome shotgun (WGS) entry which is preliminary data.</text>
</comment>
<dbReference type="InterPro" id="IPR045339">
    <property type="entry name" value="DUF6534"/>
</dbReference>
<proteinExistence type="predicted"/>
<keyword evidence="4" id="KW-1185">Reference proteome</keyword>
<evidence type="ECO:0000259" key="2">
    <source>
        <dbReference type="Pfam" id="PF20152"/>
    </source>
</evidence>
<organism evidence="3 4">
    <name type="scientific">Marasmiellus scandens</name>
    <dbReference type="NCBI Taxonomy" id="2682957"/>
    <lineage>
        <taxon>Eukaryota</taxon>
        <taxon>Fungi</taxon>
        <taxon>Dikarya</taxon>
        <taxon>Basidiomycota</taxon>
        <taxon>Agaricomycotina</taxon>
        <taxon>Agaricomycetes</taxon>
        <taxon>Agaricomycetidae</taxon>
        <taxon>Agaricales</taxon>
        <taxon>Marasmiineae</taxon>
        <taxon>Omphalotaceae</taxon>
        <taxon>Marasmiellus</taxon>
    </lineage>
</organism>
<dbReference type="EMBL" id="JBANRG010000007">
    <property type="protein sequence ID" value="KAK7464661.1"/>
    <property type="molecule type" value="Genomic_DNA"/>
</dbReference>
<evidence type="ECO:0000256" key="1">
    <source>
        <dbReference type="SAM" id="Phobius"/>
    </source>
</evidence>
<reference evidence="3 4" key="1">
    <citation type="submission" date="2024-01" db="EMBL/GenBank/DDBJ databases">
        <title>A draft genome for the cacao thread blight pathogen Marasmiellus scandens.</title>
        <authorList>
            <person name="Baruah I.K."/>
            <person name="Leung J."/>
            <person name="Bukari Y."/>
            <person name="Amoako-Attah I."/>
            <person name="Meinhardt L.W."/>
            <person name="Bailey B.A."/>
            <person name="Cohen S.P."/>
        </authorList>
    </citation>
    <scope>NUCLEOTIDE SEQUENCE [LARGE SCALE GENOMIC DNA]</scope>
    <source>
        <strain evidence="3 4">GH-19</strain>
    </source>
</reference>
<gene>
    <name evidence="3" type="ORF">VKT23_005868</name>
</gene>
<dbReference type="Pfam" id="PF20152">
    <property type="entry name" value="DUF6534"/>
    <property type="match status" value="1"/>
</dbReference>
<keyword evidence="1" id="KW-1133">Transmembrane helix</keyword>
<feature type="transmembrane region" description="Helical" evidence="1">
    <location>
        <begin position="196"/>
        <end position="217"/>
    </location>
</feature>
<feature type="transmembrane region" description="Helical" evidence="1">
    <location>
        <begin position="85"/>
        <end position="105"/>
    </location>
</feature>
<keyword evidence="1" id="KW-0472">Membrane</keyword>
<evidence type="ECO:0000313" key="3">
    <source>
        <dbReference type="EMBL" id="KAK7464661.1"/>
    </source>
</evidence>
<feature type="transmembrane region" description="Helical" evidence="1">
    <location>
        <begin position="117"/>
        <end position="144"/>
    </location>
</feature>
<feature type="transmembrane region" description="Helical" evidence="1">
    <location>
        <begin position="46"/>
        <end position="65"/>
    </location>
</feature>
<feature type="transmembrane region" description="Helical" evidence="1">
    <location>
        <begin position="12"/>
        <end position="34"/>
    </location>
</feature>
<dbReference type="PANTHER" id="PTHR40465">
    <property type="entry name" value="CHROMOSOME 1, WHOLE GENOME SHOTGUN SEQUENCE"/>
    <property type="match status" value="1"/>
</dbReference>
<name>A0ABR1JPG6_9AGAR</name>
<accession>A0ABR1JPG6</accession>
<feature type="transmembrane region" description="Helical" evidence="1">
    <location>
        <begin position="156"/>
        <end position="175"/>
    </location>
</feature>
<dbReference type="PANTHER" id="PTHR40465:SF1">
    <property type="entry name" value="DUF6534 DOMAIN-CONTAINING PROTEIN"/>
    <property type="match status" value="1"/>
</dbReference>